<protein>
    <submittedName>
        <fullName evidence="6">4Fe-4S binding domain-containing protein</fullName>
    </submittedName>
</protein>
<dbReference type="NCBIfam" id="NF038196">
    <property type="entry name" value="ferrodoxin_EFR1"/>
    <property type="match status" value="1"/>
</dbReference>
<comment type="caution">
    <text evidence="6">The sequence shown here is derived from an EMBL/GenBank/DDBJ whole genome shotgun (WGS) entry which is preliminary data.</text>
</comment>
<keyword evidence="7" id="KW-1185">Reference proteome</keyword>
<keyword evidence="3" id="KW-0408">Iron</keyword>
<dbReference type="InterPro" id="IPR050157">
    <property type="entry name" value="PSI_iron-sulfur_center"/>
</dbReference>
<dbReference type="EMBL" id="FNVS01000006">
    <property type="protein sequence ID" value="SEF74679.1"/>
    <property type="molecule type" value="Genomic_DNA"/>
</dbReference>
<dbReference type="AlphaFoldDB" id="A0A8G2BVJ6"/>
<evidence type="ECO:0000256" key="3">
    <source>
        <dbReference type="ARBA" id="ARBA00023004"/>
    </source>
</evidence>
<gene>
    <name evidence="6" type="ORF">SAMN05444001_10618</name>
</gene>
<dbReference type="Gene3D" id="3.40.50.360">
    <property type="match status" value="1"/>
</dbReference>
<dbReference type="SUPFAM" id="SSF54862">
    <property type="entry name" value="4Fe-4S ferredoxins"/>
    <property type="match status" value="1"/>
</dbReference>
<dbReference type="Pfam" id="PF00037">
    <property type="entry name" value="Fer4"/>
    <property type="match status" value="1"/>
</dbReference>
<dbReference type="InterPro" id="IPR029039">
    <property type="entry name" value="Flavoprotein-like_sf"/>
</dbReference>
<name>A0A8G2BVJ6_9BACT</name>
<evidence type="ECO:0000259" key="5">
    <source>
        <dbReference type="PROSITE" id="PS51379"/>
    </source>
</evidence>
<evidence type="ECO:0000256" key="1">
    <source>
        <dbReference type="ARBA" id="ARBA00022485"/>
    </source>
</evidence>
<dbReference type="InterPro" id="IPR017896">
    <property type="entry name" value="4Fe4S_Fe-S-bd"/>
</dbReference>
<dbReference type="Proteomes" id="UP000236725">
    <property type="component" value="Unassembled WGS sequence"/>
</dbReference>
<sequence length="257" mass="28595">MIFYFTGTGNSRWVAKNLGGVFDEPLLSIAEELKQNKSELRYSLKEGEKVIFVYPVHSWGPAVMVLEFISLLKLEGYKQHPVYSVCTCGDDCGHTSDIVNKKLRSRGLKLTAAFSVQMPNNYILLPGFDVDPEKVEQEKLVNAPARLSAIVDAINHQHEGSLYHAGSAAFCKSYLIYPLFTKFALGSNAFYATDACVSCGLCERICPTNTISMQKGCKPQWSDSCVQCLACIHRCPVKAIEYGKATLKKGRYHHPEI</sequence>
<dbReference type="PANTHER" id="PTHR24960:SF79">
    <property type="entry name" value="PHOTOSYSTEM I IRON-SULFUR CENTER"/>
    <property type="match status" value="1"/>
</dbReference>
<dbReference type="PROSITE" id="PS51379">
    <property type="entry name" value="4FE4S_FER_2"/>
    <property type="match status" value="2"/>
</dbReference>
<organism evidence="6 7">
    <name type="scientific">Parabacteroides chinchillae</name>
    <dbReference type="NCBI Taxonomy" id="871327"/>
    <lineage>
        <taxon>Bacteria</taxon>
        <taxon>Pseudomonadati</taxon>
        <taxon>Bacteroidota</taxon>
        <taxon>Bacteroidia</taxon>
        <taxon>Bacteroidales</taxon>
        <taxon>Tannerellaceae</taxon>
        <taxon>Parabacteroides</taxon>
    </lineage>
</organism>
<dbReference type="Gene3D" id="3.30.70.20">
    <property type="match status" value="1"/>
</dbReference>
<dbReference type="PROSITE" id="PS00198">
    <property type="entry name" value="4FE4S_FER_1"/>
    <property type="match status" value="2"/>
</dbReference>
<dbReference type="SUPFAM" id="SSF52218">
    <property type="entry name" value="Flavoproteins"/>
    <property type="match status" value="1"/>
</dbReference>
<dbReference type="InterPro" id="IPR017900">
    <property type="entry name" value="4Fe4S_Fe_S_CS"/>
</dbReference>
<accession>A0A8G2BVJ6</accession>
<dbReference type="GO" id="GO:0051539">
    <property type="term" value="F:4 iron, 4 sulfur cluster binding"/>
    <property type="evidence" value="ECO:0007669"/>
    <property type="project" value="UniProtKB-KW"/>
</dbReference>
<reference evidence="6 7" key="1">
    <citation type="submission" date="2016-10" db="EMBL/GenBank/DDBJ databases">
        <authorList>
            <person name="Varghese N."/>
            <person name="Submissions S."/>
        </authorList>
    </citation>
    <scope>NUCLEOTIDE SEQUENCE [LARGE SCALE GENOMIC DNA]</scope>
    <source>
        <strain evidence="6 7">DSM 29073</strain>
    </source>
</reference>
<evidence type="ECO:0000256" key="4">
    <source>
        <dbReference type="ARBA" id="ARBA00023014"/>
    </source>
</evidence>
<dbReference type="PANTHER" id="PTHR24960">
    <property type="entry name" value="PHOTOSYSTEM I IRON-SULFUR CENTER-RELATED"/>
    <property type="match status" value="1"/>
</dbReference>
<dbReference type="GO" id="GO:0046872">
    <property type="term" value="F:metal ion binding"/>
    <property type="evidence" value="ECO:0007669"/>
    <property type="project" value="UniProtKB-KW"/>
</dbReference>
<proteinExistence type="predicted"/>
<keyword evidence="2" id="KW-0479">Metal-binding</keyword>
<evidence type="ECO:0000313" key="7">
    <source>
        <dbReference type="Proteomes" id="UP000236725"/>
    </source>
</evidence>
<feature type="domain" description="4Fe-4S ferredoxin-type" evidence="5">
    <location>
        <begin position="187"/>
        <end position="216"/>
    </location>
</feature>
<dbReference type="RefSeq" id="WP_103982941.1">
    <property type="nucleotide sequence ID" value="NZ_FNVS01000006.1"/>
</dbReference>
<feature type="domain" description="4Fe-4S ferredoxin-type" evidence="5">
    <location>
        <begin position="217"/>
        <end position="245"/>
    </location>
</feature>
<evidence type="ECO:0000256" key="2">
    <source>
        <dbReference type="ARBA" id="ARBA00022723"/>
    </source>
</evidence>
<keyword evidence="1" id="KW-0004">4Fe-4S</keyword>
<evidence type="ECO:0000313" key="6">
    <source>
        <dbReference type="EMBL" id="SEF74679.1"/>
    </source>
</evidence>
<keyword evidence="4" id="KW-0411">Iron-sulfur</keyword>
<dbReference type="InterPro" id="IPR047964">
    <property type="entry name" value="EFR1-like"/>
</dbReference>